<name>B9XJ01_PEDPL</name>
<gene>
    <name evidence="2" type="ORF">Cflav_PD3287</name>
</gene>
<comment type="caution">
    <text evidence="2">The sequence shown here is derived from an EMBL/GenBank/DDBJ whole genome shotgun (WGS) entry which is preliminary data.</text>
</comment>
<dbReference type="Proteomes" id="UP000003688">
    <property type="component" value="Unassembled WGS sequence"/>
</dbReference>
<reference evidence="2 3" key="1">
    <citation type="journal article" date="2011" name="J. Bacteriol.">
        <title>Genome sequence of 'Pedosphaera parvula' Ellin514, an aerobic Verrucomicrobial isolate from pasture soil.</title>
        <authorList>
            <person name="Kant R."/>
            <person name="van Passel M.W."/>
            <person name="Sangwan P."/>
            <person name="Palva A."/>
            <person name="Lucas S."/>
            <person name="Copeland A."/>
            <person name="Lapidus A."/>
            <person name="Glavina Del Rio T."/>
            <person name="Dalin E."/>
            <person name="Tice H."/>
            <person name="Bruce D."/>
            <person name="Goodwin L."/>
            <person name="Pitluck S."/>
            <person name="Chertkov O."/>
            <person name="Larimer F.W."/>
            <person name="Land M.L."/>
            <person name="Hauser L."/>
            <person name="Brettin T.S."/>
            <person name="Detter J.C."/>
            <person name="Han S."/>
            <person name="de Vos W.M."/>
            <person name="Janssen P.H."/>
            <person name="Smidt H."/>
        </authorList>
    </citation>
    <scope>NUCLEOTIDE SEQUENCE [LARGE SCALE GENOMIC DNA]</scope>
    <source>
        <strain evidence="2 3">Ellin514</strain>
    </source>
</reference>
<keyword evidence="1" id="KW-0732">Signal</keyword>
<dbReference type="AlphaFoldDB" id="B9XJ01"/>
<feature type="signal peptide" evidence="1">
    <location>
        <begin position="1"/>
        <end position="22"/>
    </location>
</feature>
<dbReference type="RefSeq" id="WP_007415794.1">
    <property type="nucleotide sequence ID" value="NZ_ABOX02000019.1"/>
</dbReference>
<accession>B9XJ01</accession>
<organism evidence="2 3">
    <name type="scientific">Pedosphaera parvula (strain Ellin514)</name>
    <dbReference type="NCBI Taxonomy" id="320771"/>
    <lineage>
        <taxon>Bacteria</taxon>
        <taxon>Pseudomonadati</taxon>
        <taxon>Verrucomicrobiota</taxon>
        <taxon>Pedosphaerae</taxon>
        <taxon>Pedosphaerales</taxon>
        <taxon>Pedosphaeraceae</taxon>
        <taxon>Pedosphaera</taxon>
    </lineage>
</organism>
<keyword evidence="3" id="KW-1185">Reference proteome</keyword>
<dbReference type="PROSITE" id="PS51257">
    <property type="entry name" value="PROKAR_LIPOPROTEIN"/>
    <property type="match status" value="1"/>
</dbReference>
<evidence type="ECO:0000256" key="1">
    <source>
        <dbReference type="SAM" id="SignalP"/>
    </source>
</evidence>
<feature type="chain" id="PRO_5002894416" description="Lipoprotein" evidence="1">
    <location>
        <begin position="23"/>
        <end position="118"/>
    </location>
</feature>
<dbReference type="EMBL" id="ABOX02000019">
    <property type="protein sequence ID" value="EEF60228.1"/>
    <property type="molecule type" value="Genomic_DNA"/>
</dbReference>
<evidence type="ECO:0008006" key="4">
    <source>
        <dbReference type="Google" id="ProtNLM"/>
    </source>
</evidence>
<protein>
    <recommendedName>
        <fullName evidence="4">Lipoprotein</fullName>
    </recommendedName>
</protein>
<proteinExistence type="predicted"/>
<dbReference type="STRING" id="320771.Cflav_PD3287"/>
<evidence type="ECO:0000313" key="3">
    <source>
        <dbReference type="Proteomes" id="UP000003688"/>
    </source>
</evidence>
<sequence precursor="true">MMKPIVRSAALLILLASLLGCDSNTSTYVRVRNESGADFSNVVVNENKFGDIKSGEATEYQILAMAYPDPYLSLSIGTNRLKAEPAKYQGEQALGPGRFTYVVNAKDLKLSVSSQKDK</sequence>
<evidence type="ECO:0000313" key="2">
    <source>
        <dbReference type="EMBL" id="EEF60228.1"/>
    </source>
</evidence>